<dbReference type="InterPro" id="IPR020472">
    <property type="entry name" value="WD40_PAC1"/>
</dbReference>
<name>A0A1G4J5U4_9SACH</name>
<dbReference type="Gene3D" id="2.130.10.10">
    <property type="entry name" value="YVTN repeat-like/Quinoprotein amine dehydrogenase"/>
    <property type="match status" value="2"/>
</dbReference>
<dbReference type="Gene3D" id="1.25.40.500">
    <property type="entry name" value="TFIID subunit TAF5, NTD2 domain"/>
    <property type="match status" value="1"/>
</dbReference>
<feature type="compositionally biased region" description="Basic and acidic residues" evidence="9">
    <location>
        <begin position="308"/>
        <end position="354"/>
    </location>
</feature>
<dbReference type="STRING" id="1266660.A0A1G4J5U4"/>
<feature type="compositionally biased region" description="Low complexity" evidence="9">
    <location>
        <begin position="1"/>
        <end position="17"/>
    </location>
</feature>
<dbReference type="GO" id="GO:0045944">
    <property type="term" value="P:positive regulation of transcription by RNA polymerase II"/>
    <property type="evidence" value="ECO:0007669"/>
    <property type="project" value="EnsemblFungi"/>
</dbReference>
<dbReference type="Pfam" id="PF08513">
    <property type="entry name" value="LisH"/>
    <property type="match status" value="1"/>
</dbReference>
<protein>
    <submittedName>
        <fullName evidence="11">LADA_0D04588g1_1</fullName>
    </submittedName>
</protein>
<evidence type="ECO:0000256" key="5">
    <source>
        <dbReference type="ARBA" id="ARBA00023015"/>
    </source>
</evidence>
<dbReference type="PRINTS" id="PR00320">
    <property type="entry name" value="GPROTEINBRPT"/>
</dbReference>
<dbReference type="InterPro" id="IPR036322">
    <property type="entry name" value="WD40_repeat_dom_sf"/>
</dbReference>
<feature type="region of interest" description="Disordered" evidence="9">
    <location>
        <begin position="68"/>
        <end position="123"/>
    </location>
</feature>
<feature type="repeat" description="WD" evidence="8">
    <location>
        <begin position="652"/>
        <end position="681"/>
    </location>
</feature>
<dbReference type="GO" id="GO:0042802">
    <property type="term" value="F:identical protein binding"/>
    <property type="evidence" value="ECO:0007669"/>
    <property type="project" value="EnsemblFungi"/>
</dbReference>
<keyword evidence="7" id="KW-0539">Nucleus</keyword>
<keyword evidence="6" id="KW-0804">Transcription</keyword>
<evidence type="ECO:0000256" key="7">
    <source>
        <dbReference type="ARBA" id="ARBA00023242"/>
    </source>
</evidence>
<dbReference type="PROSITE" id="PS00678">
    <property type="entry name" value="WD_REPEATS_1"/>
    <property type="match status" value="3"/>
</dbReference>
<feature type="compositionally biased region" description="Polar residues" evidence="9">
    <location>
        <begin position="71"/>
        <end position="88"/>
    </location>
</feature>
<gene>
    <name evidence="11" type="ORF">LADA_0D04588G</name>
</gene>
<dbReference type="SMART" id="SM00667">
    <property type="entry name" value="LisH"/>
    <property type="match status" value="1"/>
</dbReference>
<evidence type="ECO:0000259" key="10">
    <source>
        <dbReference type="Pfam" id="PF04494"/>
    </source>
</evidence>
<comment type="similarity">
    <text evidence="2">Belongs to the WD repeat TAF5 family.</text>
</comment>
<feature type="region of interest" description="Disordered" evidence="9">
    <location>
        <begin position="1"/>
        <end position="42"/>
    </location>
</feature>
<evidence type="ECO:0000313" key="12">
    <source>
        <dbReference type="Proteomes" id="UP000190274"/>
    </source>
</evidence>
<dbReference type="PROSITE" id="PS50082">
    <property type="entry name" value="WD_REPEATS_2"/>
    <property type="match status" value="6"/>
</dbReference>
<dbReference type="CDD" id="cd08044">
    <property type="entry name" value="TAF5_NTD2"/>
    <property type="match status" value="1"/>
</dbReference>
<dbReference type="Pfam" id="PF00400">
    <property type="entry name" value="WD40"/>
    <property type="match status" value="6"/>
</dbReference>
<dbReference type="EMBL" id="LT598454">
    <property type="protein sequence ID" value="SCU84911.1"/>
    <property type="molecule type" value="Genomic_DNA"/>
</dbReference>
<feature type="repeat" description="WD" evidence="8">
    <location>
        <begin position="604"/>
        <end position="645"/>
    </location>
</feature>
<accession>A0A1G4J5U4</accession>
<dbReference type="CDD" id="cd00200">
    <property type="entry name" value="WD40"/>
    <property type="match status" value="1"/>
</dbReference>
<dbReference type="GO" id="GO:0016251">
    <property type="term" value="F:RNA polymerase II general transcription initiation factor activity"/>
    <property type="evidence" value="ECO:0007669"/>
    <property type="project" value="TreeGrafter"/>
</dbReference>
<evidence type="ECO:0000256" key="3">
    <source>
        <dbReference type="ARBA" id="ARBA00022574"/>
    </source>
</evidence>
<dbReference type="GO" id="GO:0006325">
    <property type="term" value="P:chromatin organization"/>
    <property type="evidence" value="ECO:0007669"/>
    <property type="project" value="EnsemblFungi"/>
</dbReference>
<feature type="compositionally biased region" description="Basic and acidic residues" evidence="9">
    <location>
        <begin position="361"/>
        <end position="373"/>
    </location>
</feature>
<dbReference type="GO" id="GO:0006367">
    <property type="term" value="P:transcription initiation at RNA polymerase II promoter"/>
    <property type="evidence" value="ECO:0007669"/>
    <property type="project" value="TreeGrafter"/>
</dbReference>
<dbReference type="PANTHER" id="PTHR19879">
    <property type="entry name" value="TRANSCRIPTION INITIATION FACTOR TFIID"/>
    <property type="match status" value="1"/>
</dbReference>
<evidence type="ECO:0000313" key="11">
    <source>
        <dbReference type="EMBL" id="SCU84911.1"/>
    </source>
</evidence>
<keyword evidence="4" id="KW-0677">Repeat</keyword>
<dbReference type="AlphaFoldDB" id="A0A1G4J5U4"/>
<dbReference type="PROSITE" id="PS50896">
    <property type="entry name" value="LISH"/>
    <property type="match status" value="1"/>
</dbReference>
<dbReference type="InterPro" id="IPR006594">
    <property type="entry name" value="LisH"/>
</dbReference>
<evidence type="ECO:0000256" key="4">
    <source>
        <dbReference type="ARBA" id="ARBA00022737"/>
    </source>
</evidence>
<dbReference type="Pfam" id="PF04494">
    <property type="entry name" value="TFIID_NTD2"/>
    <property type="match status" value="1"/>
</dbReference>
<dbReference type="SMART" id="SM00320">
    <property type="entry name" value="WD40"/>
    <property type="match status" value="6"/>
</dbReference>
<evidence type="ECO:0000256" key="6">
    <source>
        <dbReference type="ARBA" id="ARBA00023163"/>
    </source>
</evidence>
<keyword evidence="12" id="KW-1185">Reference proteome</keyword>
<dbReference type="Proteomes" id="UP000190274">
    <property type="component" value="Chromosome D"/>
</dbReference>
<evidence type="ECO:0000256" key="2">
    <source>
        <dbReference type="ARBA" id="ARBA00009435"/>
    </source>
</evidence>
<feature type="domain" description="TFIID subunit TAF5 NTD2" evidence="10">
    <location>
        <begin position="126"/>
        <end position="256"/>
    </location>
</feature>
<dbReference type="SUPFAM" id="SSF160897">
    <property type="entry name" value="Taf5 N-terminal domain-like"/>
    <property type="match status" value="1"/>
</dbReference>
<comment type="subcellular location">
    <subcellularLocation>
        <location evidence="1">Nucleus</location>
    </subcellularLocation>
</comment>
<feature type="repeat" description="WD" evidence="8">
    <location>
        <begin position="520"/>
        <end position="552"/>
    </location>
</feature>
<dbReference type="GO" id="GO:0060090">
    <property type="term" value="F:molecular adaptor activity"/>
    <property type="evidence" value="ECO:0007669"/>
    <property type="project" value="EnsemblFungi"/>
</dbReference>
<dbReference type="InterPro" id="IPR037264">
    <property type="entry name" value="TFIID_NTD2_sf"/>
</dbReference>
<feature type="repeat" description="WD" evidence="8">
    <location>
        <begin position="478"/>
        <end position="519"/>
    </location>
</feature>
<dbReference type="SUPFAM" id="SSF50978">
    <property type="entry name" value="WD40 repeat-like"/>
    <property type="match status" value="1"/>
</dbReference>
<dbReference type="GO" id="GO:0003682">
    <property type="term" value="F:chromatin binding"/>
    <property type="evidence" value="ECO:0007669"/>
    <property type="project" value="EnsemblFungi"/>
</dbReference>
<dbReference type="GO" id="GO:0043130">
    <property type="term" value="F:ubiquitin binding"/>
    <property type="evidence" value="ECO:0007669"/>
    <property type="project" value="EnsemblFungi"/>
</dbReference>
<proteinExistence type="inferred from homology"/>
<organism evidence="11 12">
    <name type="scientific">Lachancea dasiensis</name>
    <dbReference type="NCBI Taxonomy" id="1072105"/>
    <lineage>
        <taxon>Eukaryota</taxon>
        <taxon>Fungi</taxon>
        <taxon>Dikarya</taxon>
        <taxon>Ascomycota</taxon>
        <taxon>Saccharomycotina</taxon>
        <taxon>Saccharomycetes</taxon>
        <taxon>Saccharomycetales</taxon>
        <taxon>Saccharomycetaceae</taxon>
        <taxon>Lachancea</taxon>
    </lineage>
</organism>
<feature type="repeat" description="WD" evidence="8">
    <location>
        <begin position="423"/>
        <end position="457"/>
    </location>
</feature>
<dbReference type="GO" id="GO:0000124">
    <property type="term" value="C:SAGA complex"/>
    <property type="evidence" value="ECO:0007669"/>
    <property type="project" value="EnsemblFungi"/>
</dbReference>
<dbReference type="GO" id="GO:0005669">
    <property type="term" value="C:transcription factor TFIID complex"/>
    <property type="evidence" value="ECO:0007669"/>
    <property type="project" value="EnsemblFungi"/>
</dbReference>
<dbReference type="InterPro" id="IPR001680">
    <property type="entry name" value="WD40_rpt"/>
</dbReference>
<dbReference type="OrthoDB" id="10266330at2759"/>
<feature type="region of interest" description="Disordered" evidence="9">
    <location>
        <begin position="308"/>
        <end position="384"/>
    </location>
</feature>
<feature type="compositionally biased region" description="Polar residues" evidence="9">
    <location>
        <begin position="24"/>
        <end position="39"/>
    </location>
</feature>
<reference evidence="11 12" key="1">
    <citation type="submission" date="2016-03" db="EMBL/GenBank/DDBJ databases">
        <authorList>
            <person name="Devillers H."/>
        </authorList>
    </citation>
    <scope>NUCLEOTIDE SEQUENCE [LARGE SCALE GENOMIC DNA]</scope>
    <source>
        <strain evidence="11">CBS 10888</strain>
    </source>
</reference>
<keyword evidence="3 8" id="KW-0853">WD repeat</keyword>
<dbReference type="PROSITE" id="PS50294">
    <property type="entry name" value="WD_REPEATS_REGION"/>
    <property type="match status" value="5"/>
</dbReference>
<dbReference type="InterPro" id="IPR007582">
    <property type="entry name" value="TFIID_NTD2"/>
</dbReference>
<dbReference type="PANTHER" id="PTHR19879:SF1">
    <property type="entry name" value="CANNONBALL-RELATED"/>
    <property type="match status" value="1"/>
</dbReference>
<evidence type="ECO:0000256" key="8">
    <source>
        <dbReference type="PROSITE-ProRule" id="PRU00221"/>
    </source>
</evidence>
<keyword evidence="5" id="KW-0805">Transcription regulation</keyword>
<dbReference type="GO" id="GO:0046695">
    <property type="term" value="C:SLIK (SAGA-like) complex"/>
    <property type="evidence" value="ECO:0007669"/>
    <property type="project" value="EnsemblFungi"/>
</dbReference>
<evidence type="ECO:0000256" key="1">
    <source>
        <dbReference type="ARBA" id="ARBA00004123"/>
    </source>
</evidence>
<sequence length="756" mass="83747">MSQKGQKQPQKSQPASSVRPQPANGGSKTAPSTATSRPGSFSAADLNRIVLEYLNKKGYHRTEQMLRAESSRTLTPQNKQSPGSTATGSFPEPGQVAGVDGARPVSNPVNVKRDSDGNLISQQANSSPRHYFLAYSMLKNWVDTSLDMYKPELTRIIYPIFIYAFLTLVAKDAIQARRFFDRFSVDYKAFHASEINKLFSVNSVDHIKENELAQGFQSNKYRVTISRTTLNLLLYFLNENESVGGSLLISIINQNLDPNIVETITSQETLTDGIKDVSAGAVDVDAHNSVPVKLGKFPVDEEFAKEVETELQKKDTQDKVGDEDTKEKGLIEEYRDMNGIETDEKSGNDDEKAEGTSPVADSEKKEDGKRDPYMESPAKEALPLPSKTALDLKLEIQKVRESRDAIRLENLQTSAPSVCMYTFHNTNSEMTSLEFSDDVRLASAGFQDSIIKVWSLDGTPLQNKLPSKQNERLNSTTLVGHSGTVYSTSFSPDNRYLLSASEDKSVRLWSMDTYTSLVSYKGHNHPIWDVAFSPLGHYFATASHDQTARLWSCDHIYPLRIFAGHLNDVDTVTFHPNGTYLFTGSSDKTCRMWDMSTGDSVRLFLGHTAPVTATAVSPDGRWLSTGSDDGIINVWDIGTGKRLKQMRGHGKNTVYSLSYSKEGNALLSGGADHSVRVWDVKKLTAEPGAEPEQPFTSYSGDVTTSVNLDIKEYGRRRTIVPTSDLVASFYTKKTPVYKVKFTRTNLVLAGGAFRES</sequence>
<feature type="repeat" description="WD" evidence="8">
    <location>
        <begin position="562"/>
        <end position="603"/>
    </location>
</feature>
<evidence type="ECO:0000256" key="9">
    <source>
        <dbReference type="SAM" id="MobiDB-lite"/>
    </source>
</evidence>
<dbReference type="InterPro" id="IPR019775">
    <property type="entry name" value="WD40_repeat_CS"/>
</dbReference>
<dbReference type="InterPro" id="IPR015943">
    <property type="entry name" value="WD40/YVTN_repeat-like_dom_sf"/>
</dbReference>